<dbReference type="InterPro" id="IPR011066">
    <property type="entry name" value="MscS_channel_C_sf"/>
</dbReference>
<dbReference type="Pfam" id="PF21082">
    <property type="entry name" value="MS_channel_3rd"/>
    <property type="match status" value="1"/>
</dbReference>
<evidence type="ECO:0000256" key="7">
    <source>
        <dbReference type="SAM" id="Phobius"/>
    </source>
</evidence>
<dbReference type="InterPro" id="IPR006685">
    <property type="entry name" value="MscS_channel_2nd"/>
</dbReference>
<dbReference type="InterPro" id="IPR049142">
    <property type="entry name" value="MS_channel_1st"/>
</dbReference>
<dbReference type="InterPro" id="IPR023408">
    <property type="entry name" value="MscS_beta-dom_sf"/>
</dbReference>
<dbReference type="PANTHER" id="PTHR30347:SF1">
    <property type="entry name" value="MECHANOSENSITIVE CHANNEL MSCK"/>
    <property type="match status" value="1"/>
</dbReference>
<proteinExistence type="inferred from homology"/>
<evidence type="ECO:0000256" key="5">
    <source>
        <dbReference type="ARBA" id="ARBA00022989"/>
    </source>
</evidence>
<gene>
    <name evidence="11" type="ORF">ENL01_00140</name>
</gene>
<dbReference type="GO" id="GO:0005886">
    <property type="term" value="C:plasma membrane"/>
    <property type="evidence" value="ECO:0007669"/>
    <property type="project" value="UniProtKB-SubCell"/>
</dbReference>
<dbReference type="SUPFAM" id="SSF50182">
    <property type="entry name" value="Sm-like ribonucleoproteins"/>
    <property type="match status" value="1"/>
</dbReference>
<organism evidence="11">
    <name type="scientific">Chlorobaculum parvum</name>
    <dbReference type="NCBI Taxonomy" id="274539"/>
    <lineage>
        <taxon>Bacteria</taxon>
        <taxon>Pseudomonadati</taxon>
        <taxon>Chlorobiota</taxon>
        <taxon>Chlorobiia</taxon>
        <taxon>Chlorobiales</taxon>
        <taxon>Chlorobiaceae</taxon>
        <taxon>Chlorobaculum</taxon>
    </lineage>
</organism>
<feature type="domain" description="Mechanosensitive ion channel transmembrane helices 2/3" evidence="10">
    <location>
        <begin position="74"/>
        <end position="115"/>
    </location>
</feature>
<dbReference type="Proteomes" id="UP000886059">
    <property type="component" value="Unassembled WGS sequence"/>
</dbReference>
<feature type="domain" description="Mechanosensitive ion channel MscS C-terminal" evidence="9">
    <location>
        <begin position="190"/>
        <end position="274"/>
    </location>
</feature>
<dbReference type="Gene3D" id="1.10.287.1260">
    <property type="match status" value="1"/>
</dbReference>
<feature type="transmembrane region" description="Helical" evidence="7">
    <location>
        <begin position="30"/>
        <end position="50"/>
    </location>
</feature>
<dbReference type="InterPro" id="IPR049278">
    <property type="entry name" value="MS_channel_C"/>
</dbReference>
<dbReference type="PANTHER" id="PTHR30347">
    <property type="entry name" value="POTASSIUM CHANNEL RELATED"/>
    <property type="match status" value="1"/>
</dbReference>
<dbReference type="Pfam" id="PF00924">
    <property type="entry name" value="MS_channel_2nd"/>
    <property type="match status" value="1"/>
</dbReference>
<evidence type="ECO:0000313" key="11">
    <source>
        <dbReference type="EMBL" id="HHE07347.1"/>
    </source>
</evidence>
<sequence length="301" mass="33109">MESTALHQITAIFNWFSHPLIVIGKAEISIIKIATIILSVAAIISLAKFLKRLLVGKLLVSSVHDKGTRSALGTIVQYLIVFFGFLIVLQSAGIDLSTLTVLSGTIGLGIGFGLQNIADNFFSGLIILLERPVKVGDRIQVGDINGDVVRIAIRSTTVLTNDNINIIIPNSEFVSKQVINWSHNDRNLRVSVSVGVSYSSNPEQVKSVLLGVADNHPDILAKPEPAVLFTGFGDSSLDFVLLVWTQTRIQAPRFLQSELNYRIFDAFSKHGIEIPFPQNDLHIRSSDIPLWEPRSFERASK</sequence>
<comment type="similarity">
    <text evidence="2">Belongs to the MscS (TC 1.A.23) family.</text>
</comment>
<evidence type="ECO:0000256" key="3">
    <source>
        <dbReference type="ARBA" id="ARBA00022475"/>
    </source>
</evidence>
<evidence type="ECO:0000256" key="6">
    <source>
        <dbReference type="ARBA" id="ARBA00023136"/>
    </source>
</evidence>
<dbReference type="AlphaFoldDB" id="A0A7C5DHG8"/>
<evidence type="ECO:0000256" key="4">
    <source>
        <dbReference type="ARBA" id="ARBA00022692"/>
    </source>
</evidence>
<evidence type="ECO:0000259" key="8">
    <source>
        <dbReference type="Pfam" id="PF00924"/>
    </source>
</evidence>
<evidence type="ECO:0000259" key="9">
    <source>
        <dbReference type="Pfam" id="PF21082"/>
    </source>
</evidence>
<feature type="transmembrane region" description="Helical" evidence="7">
    <location>
        <begin position="71"/>
        <end position="94"/>
    </location>
</feature>
<keyword evidence="5 7" id="KW-1133">Transmembrane helix</keyword>
<reference evidence="11" key="1">
    <citation type="journal article" date="2020" name="mSystems">
        <title>Genome- and Community-Level Interaction Insights into Carbon Utilization and Element Cycling Functions of Hydrothermarchaeota in Hydrothermal Sediment.</title>
        <authorList>
            <person name="Zhou Z."/>
            <person name="Liu Y."/>
            <person name="Xu W."/>
            <person name="Pan J."/>
            <person name="Luo Z.H."/>
            <person name="Li M."/>
        </authorList>
    </citation>
    <scope>NUCLEOTIDE SEQUENCE [LARGE SCALE GENOMIC DNA]</scope>
    <source>
        <strain evidence="11">HyVt-628</strain>
    </source>
</reference>
<dbReference type="InterPro" id="IPR010920">
    <property type="entry name" value="LSM_dom_sf"/>
</dbReference>
<accession>A0A7C5DHG8</accession>
<comment type="subcellular location">
    <subcellularLocation>
        <location evidence="1">Cell membrane</location>
        <topology evidence="1">Multi-pass membrane protein</topology>
    </subcellularLocation>
</comment>
<dbReference type="InterPro" id="IPR052702">
    <property type="entry name" value="MscS-like_channel"/>
</dbReference>
<dbReference type="Gene3D" id="2.30.30.60">
    <property type="match status" value="1"/>
</dbReference>
<evidence type="ECO:0000256" key="2">
    <source>
        <dbReference type="ARBA" id="ARBA00008017"/>
    </source>
</evidence>
<keyword evidence="6 7" id="KW-0472">Membrane</keyword>
<comment type="caution">
    <text evidence="11">The sequence shown here is derived from an EMBL/GenBank/DDBJ whole genome shotgun (WGS) entry which is preliminary data.</text>
</comment>
<dbReference type="SUPFAM" id="SSF82861">
    <property type="entry name" value="Mechanosensitive channel protein MscS (YggB), transmembrane region"/>
    <property type="match status" value="1"/>
</dbReference>
<feature type="transmembrane region" description="Helical" evidence="7">
    <location>
        <begin position="106"/>
        <end position="129"/>
    </location>
</feature>
<dbReference type="SUPFAM" id="SSF82689">
    <property type="entry name" value="Mechanosensitive channel protein MscS (YggB), C-terminal domain"/>
    <property type="match status" value="1"/>
</dbReference>
<feature type="domain" description="Mechanosensitive ion channel MscS" evidence="8">
    <location>
        <begin position="116"/>
        <end position="183"/>
    </location>
</feature>
<evidence type="ECO:0000256" key="1">
    <source>
        <dbReference type="ARBA" id="ARBA00004651"/>
    </source>
</evidence>
<dbReference type="Pfam" id="PF21088">
    <property type="entry name" value="MS_channel_1st"/>
    <property type="match status" value="1"/>
</dbReference>
<dbReference type="InterPro" id="IPR011014">
    <property type="entry name" value="MscS_channel_TM-2"/>
</dbReference>
<protein>
    <submittedName>
        <fullName evidence="11">Mechanosensitive ion channel</fullName>
    </submittedName>
</protein>
<dbReference type="EMBL" id="DRSK01000008">
    <property type="protein sequence ID" value="HHE07347.1"/>
    <property type="molecule type" value="Genomic_DNA"/>
</dbReference>
<dbReference type="GO" id="GO:0008381">
    <property type="term" value="F:mechanosensitive monoatomic ion channel activity"/>
    <property type="evidence" value="ECO:0007669"/>
    <property type="project" value="UniProtKB-ARBA"/>
</dbReference>
<dbReference type="Gene3D" id="3.30.70.100">
    <property type="match status" value="1"/>
</dbReference>
<evidence type="ECO:0000259" key="10">
    <source>
        <dbReference type="Pfam" id="PF21088"/>
    </source>
</evidence>
<name>A0A7C5DHG8_9CHLB</name>
<keyword evidence="4 7" id="KW-0812">Transmembrane</keyword>
<keyword evidence="3" id="KW-1003">Cell membrane</keyword>